<dbReference type="InterPro" id="IPR016186">
    <property type="entry name" value="C-type_lectin-like/link_sf"/>
</dbReference>
<proteinExistence type="predicted"/>
<dbReference type="RefSeq" id="XP_016984782.1">
    <property type="nucleotide sequence ID" value="XM_017129293.1"/>
</dbReference>
<feature type="domain" description="C-type lectin" evidence="2">
    <location>
        <begin position="46"/>
        <end position="167"/>
    </location>
</feature>
<dbReference type="InterPro" id="IPR051004">
    <property type="entry name" value="DC-SIGN_domain-containing"/>
</dbReference>
<dbReference type="SUPFAM" id="SSF49410">
    <property type="entry name" value="Alpha-macroglobulin receptor domain"/>
    <property type="match status" value="1"/>
</dbReference>
<dbReference type="CDD" id="cd00037">
    <property type="entry name" value="CLECT"/>
    <property type="match status" value="1"/>
</dbReference>
<keyword evidence="1" id="KW-0732">Signal</keyword>
<dbReference type="PANTHER" id="PTHR22802">
    <property type="entry name" value="C-TYPE LECTIN SUPERFAMILY MEMBER"/>
    <property type="match status" value="1"/>
</dbReference>
<evidence type="ECO:0000256" key="1">
    <source>
        <dbReference type="SAM" id="SignalP"/>
    </source>
</evidence>
<dbReference type="InterPro" id="IPR016187">
    <property type="entry name" value="CTDL_fold"/>
</dbReference>
<protein>
    <submittedName>
        <fullName evidence="3">Perlucin-like</fullName>
    </submittedName>
</protein>
<dbReference type="InterPro" id="IPR001304">
    <property type="entry name" value="C-type_lectin-like"/>
</dbReference>
<dbReference type="SMART" id="SM00034">
    <property type="entry name" value="CLECT"/>
    <property type="match status" value="1"/>
</dbReference>
<gene>
    <name evidence="3" type="primary">LOC108048551</name>
</gene>
<dbReference type="Gene3D" id="2.60.40.690">
    <property type="entry name" value="Alpha-macroglobulin, receptor-binding domain"/>
    <property type="match status" value="1"/>
</dbReference>
<sequence length="236" mass="27149">MLKKTVNLTLLIALFNLVWAIEKYPILVTPGNPNNVNFTRFPFVEIGDGRYYIGTETVNWYAGYENCRKLGSELVTLETNEEFDAVAQYLKSNGYSSHYWTSGNDLANTGKHYWFTNAQPLILDRWGLNEPDNAGGIEHCINLEYSLGQHYVLNDRPCSNHINAMLSYICKAPKLETISILLVERKNKESVLAVYFESLKRNESKCIPVEAYKPFMVTNLKQSVFIYDYNDRMVTE</sequence>
<accession>A0A6P4F324</accession>
<dbReference type="GO" id="GO:0005576">
    <property type="term" value="C:extracellular region"/>
    <property type="evidence" value="ECO:0007669"/>
    <property type="project" value="InterPro"/>
</dbReference>
<dbReference type="InterPro" id="IPR036595">
    <property type="entry name" value="A-macroglobulin_rcpt-bd_sf"/>
</dbReference>
<feature type="signal peptide" evidence="1">
    <location>
        <begin position="1"/>
        <end position="20"/>
    </location>
</feature>
<reference evidence="3" key="1">
    <citation type="submission" date="2025-08" db="UniProtKB">
        <authorList>
            <consortium name="RefSeq"/>
        </authorList>
    </citation>
    <scope>IDENTIFICATION</scope>
</reference>
<dbReference type="Pfam" id="PF00059">
    <property type="entry name" value="Lectin_C"/>
    <property type="match status" value="1"/>
</dbReference>
<dbReference type="OrthoDB" id="6340082at2759"/>
<organism evidence="3">
    <name type="scientific">Drosophila rhopaloa</name>
    <name type="common">Fruit fly</name>
    <dbReference type="NCBI Taxonomy" id="1041015"/>
    <lineage>
        <taxon>Eukaryota</taxon>
        <taxon>Metazoa</taxon>
        <taxon>Ecdysozoa</taxon>
        <taxon>Arthropoda</taxon>
        <taxon>Hexapoda</taxon>
        <taxon>Insecta</taxon>
        <taxon>Pterygota</taxon>
        <taxon>Neoptera</taxon>
        <taxon>Endopterygota</taxon>
        <taxon>Diptera</taxon>
        <taxon>Brachycera</taxon>
        <taxon>Muscomorpha</taxon>
        <taxon>Ephydroidea</taxon>
        <taxon>Drosophilidae</taxon>
        <taxon>Drosophila</taxon>
        <taxon>Sophophora</taxon>
    </lineage>
</organism>
<dbReference type="SUPFAM" id="SSF56436">
    <property type="entry name" value="C-type lectin-like"/>
    <property type="match status" value="1"/>
</dbReference>
<dbReference type="InterPro" id="IPR009048">
    <property type="entry name" value="A-macroglobulin_rcpt-bd"/>
</dbReference>
<dbReference type="PROSITE" id="PS50041">
    <property type="entry name" value="C_TYPE_LECTIN_2"/>
    <property type="match status" value="1"/>
</dbReference>
<dbReference type="PANTHER" id="PTHR22802:SF379">
    <property type="entry name" value="CHONDROITIN SULFATE PROTEOGLYCAN 2 ISOFORM X1"/>
    <property type="match status" value="1"/>
</dbReference>
<evidence type="ECO:0000313" key="3">
    <source>
        <dbReference type="RefSeq" id="XP_016984782.1"/>
    </source>
</evidence>
<name>A0A6P4F324_DRORH</name>
<dbReference type="AlphaFoldDB" id="A0A6P4F324"/>
<feature type="chain" id="PRO_5027917729" evidence="1">
    <location>
        <begin position="21"/>
        <end position="236"/>
    </location>
</feature>
<dbReference type="Pfam" id="PF07677">
    <property type="entry name" value="A2M_recep"/>
    <property type="match status" value="1"/>
</dbReference>
<dbReference type="Gene3D" id="3.10.100.10">
    <property type="entry name" value="Mannose-Binding Protein A, subunit A"/>
    <property type="match status" value="1"/>
</dbReference>
<evidence type="ECO:0000259" key="2">
    <source>
        <dbReference type="PROSITE" id="PS50041"/>
    </source>
</evidence>